<proteinExistence type="predicted"/>
<evidence type="ECO:0000313" key="2">
    <source>
        <dbReference type="Proteomes" id="UP001501175"/>
    </source>
</evidence>
<organism evidence="1 2">
    <name type="scientific">Nibrella saemangeumensis</name>
    <dbReference type="NCBI Taxonomy" id="1084526"/>
    <lineage>
        <taxon>Bacteria</taxon>
        <taxon>Pseudomonadati</taxon>
        <taxon>Bacteroidota</taxon>
        <taxon>Cytophagia</taxon>
        <taxon>Cytophagales</taxon>
        <taxon>Spirosomataceae</taxon>
        <taxon>Nibrella</taxon>
    </lineage>
</organism>
<accession>A0ABP8NAV2</accession>
<sequence length="160" mass="18098">MAEELKALEPIVTGKPRRKGRGYIKIDWARVDDMLKAMCDGTDIAAALGVSEDTLYRAARREKGMQWGDYAAAQFANTRALLRQTQLNKATGYKRVESVPFNTAEGVVFHQVTKFYEPDTNMLKFLGVQYLGQAEKQDVKLQIENYRIVGDDEESADEEI</sequence>
<protein>
    <submittedName>
        <fullName evidence="1">Uncharacterized protein</fullName>
    </submittedName>
</protein>
<name>A0ABP8NAV2_9BACT</name>
<comment type="caution">
    <text evidence="1">The sequence shown here is derived from an EMBL/GenBank/DDBJ whole genome shotgun (WGS) entry which is preliminary data.</text>
</comment>
<gene>
    <name evidence="1" type="ORF">GCM10023189_43290</name>
</gene>
<dbReference type="Proteomes" id="UP001501175">
    <property type="component" value="Unassembled WGS sequence"/>
</dbReference>
<evidence type="ECO:0000313" key="1">
    <source>
        <dbReference type="EMBL" id="GAA4464258.1"/>
    </source>
</evidence>
<dbReference type="RefSeq" id="WP_345246997.1">
    <property type="nucleotide sequence ID" value="NZ_BAABHD010000076.1"/>
</dbReference>
<keyword evidence="2" id="KW-1185">Reference proteome</keyword>
<reference evidence="2" key="1">
    <citation type="journal article" date="2019" name="Int. J. Syst. Evol. Microbiol.">
        <title>The Global Catalogue of Microorganisms (GCM) 10K type strain sequencing project: providing services to taxonomists for standard genome sequencing and annotation.</title>
        <authorList>
            <consortium name="The Broad Institute Genomics Platform"/>
            <consortium name="The Broad Institute Genome Sequencing Center for Infectious Disease"/>
            <person name="Wu L."/>
            <person name="Ma J."/>
        </authorList>
    </citation>
    <scope>NUCLEOTIDE SEQUENCE [LARGE SCALE GENOMIC DNA]</scope>
    <source>
        <strain evidence="2">JCM 17927</strain>
    </source>
</reference>
<dbReference type="EMBL" id="BAABHD010000076">
    <property type="protein sequence ID" value="GAA4464258.1"/>
    <property type="molecule type" value="Genomic_DNA"/>
</dbReference>